<keyword evidence="18" id="KW-1185">Reference proteome</keyword>
<keyword evidence="11" id="KW-0411">Iron-sulfur</keyword>
<dbReference type="Proteomes" id="UP001254608">
    <property type="component" value="Unassembled WGS sequence"/>
</dbReference>
<dbReference type="SUPFAM" id="SSF54292">
    <property type="entry name" value="2Fe-2S ferredoxin-like"/>
    <property type="match status" value="1"/>
</dbReference>
<sequence>MKDPARCTIELDGRPLQGKTGERLVELMNSNGVDLPQVCYHQALGPLQTCDTCWVDVDGQLKRSCATTVNDGMKVTSLDDASRAAREEGMDRLLAKHELYCTTCENNTGDCKLHNTFADMDIAIQRYPYARKPYEKDASGPFYTYDPDQCILCGQCVEACQNVEVNETLSIDYSSPDPRVLWDGGKPIGESSCVECGHCVTVCPCNALLEKSMQPDAGPFTAMPQRLKRPMIDLIKSLEETVGAPPITALSKMDVQLRQAEIKKTKTVCTYCGVGCSFEMWTRDRHLLRVQPTIDAPANGISTCVKGRFAWDFINSKERLTRPLIREAGPDGARFREASWDEALNLVARRLVEIRDTHGPDSIGFIGSSKASNEEAYLTQKIARLIIGTNSVDNSSRYCQNPATKGLFRTVGYGGDAGSIKDIESADLVVLVGSNIGENHPVIASKVKRAHKLRGQKLLVIDPRKHEMAERADIYLRNRPSSDLALVCALTRYILDHGLADEKFLAEKVNNVDAYRESLAPFTLEMAENLSGVPQDQLIEAAQMIGRAGSVCLLWAMGITQHSQGADTSTALSNLLLVTGNYGRPGTGGYPMRGHNNVQGASDFGCLKNIYPGYEYVDQPAVREKWAKAWGVPPEALSDHFGLDNFEMVAEAGKGKLKAMYVIGEETAVSDSNAASTQHGFENIDFLVVQDIFLSRTAQFADVVLPACPSTEKDGTFTNTERRIQRFHQVMPPLGDSRPDWQILSELAARMGHDWGYTHPSQIMDEVAGIADLFAGVSYERLEGWKSLQWPVAEDGTDTPLLYTDGFQFPDGKARLHPVQWQAPAEDADSEYDLMLDNGRMLEHFQSTNQSGRDGGTKPMSPDWFVEIGPQLAAERGLEDGSWVRVVSRRGALELRVVVTDRVAGNTVFMPIHHVKPNMNRLTGEHHDPVVNTPAYKETAVRIEKLDRPAGDPALPYHNFRYGHRTPNTGPEAEQKWRRPDYAEPPTPLSRPQKQ</sequence>
<dbReference type="PROSITE" id="PS51379">
    <property type="entry name" value="4FE4S_FER_2"/>
    <property type="match status" value="2"/>
</dbReference>
<gene>
    <name evidence="17" type="primary">fdhF</name>
    <name evidence="17" type="ORF">RM530_12580</name>
</gene>
<dbReference type="PROSITE" id="PS51085">
    <property type="entry name" value="2FE2S_FER_2"/>
    <property type="match status" value="1"/>
</dbReference>
<dbReference type="EC" id="1.17.1.9" evidence="17"/>
<dbReference type="PIRSF" id="PIRSF036643">
    <property type="entry name" value="FDH_alpha"/>
    <property type="match status" value="1"/>
</dbReference>
<evidence type="ECO:0000313" key="18">
    <source>
        <dbReference type="Proteomes" id="UP001254608"/>
    </source>
</evidence>
<keyword evidence="8" id="KW-0677">Repeat</keyword>
<dbReference type="PROSITE" id="PS51669">
    <property type="entry name" value="4FE4S_MOW_BIS_MGD"/>
    <property type="match status" value="1"/>
</dbReference>
<evidence type="ECO:0000256" key="6">
    <source>
        <dbReference type="ARBA" id="ARBA00022714"/>
    </source>
</evidence>
<feature type="domain" description="4Fe-4S ferredoxin-type" evidence="14">
    <location>
        <begin position="141"/>
        <end position="168"/>
    </location>
</feature>
<dbReference type="Gene3D" id="3.40.228.10">
    <property type="entry name" value="Dimethylsulfoxide Reductase, domain 2"/>
    <property type="match status" value="1"/>
</dbReference>
<accession>A0ABU2WJY8</accession>
<comment type="caution">
    <text evidence="17">The sequence shown here is derived from an EMBL/GenBank/DDBJ whole genome shotgun (WGS) entry which is preliminary data.</text>
</comment>
<evidence type="ECO:0000256" key="3">
    <source>
        <dbReference type="ARBA" id="ARBA00007023"/>
    </source>
</evidence>
<dbReference type="InterPro" id="IPR017900">
    <property type="entry name" value="4Fe4S_Fe_S_CS"/>
</dbReference>
<dbReference type="SMART" id="SM00929">
    <property type="entry name" value="NADH-G_4Fe-4S_3"/>
    <property type="match status" value="1"/>
</dbReference>
<feature type="domain" description="4Fe-4S Mo/W bis-MGD-type" evidence="15">
    <location>
        <begin position="262"/>
        <end position="318"/>
    </location>
</feature>
<dbReference type="SUPFAM" id="SSF50692">
    <property type="entry name" value="ADC-like"/>
    <property type="match status" value="1"/>
</dbReference>
<dbReference type="InterPro" id="IPR001041">
    <property type="entry name" value="2Fe-2S_ferredoxin-type"/>
</dbReference>
<evidence type="ECO:0000259" key="15">
    <source>
        <dbReference type="PROSITE" id="PS51669"/>
    </source>
</evidence>
<feature type="domain" description="2Fe-2S ferredoxin-type" evidence="13">
    <location>
        <begin position="5"/>
        <end position="81"/>
    </location>
</feature>
<evidence type="ECO:0000256" key="12">
    <source>
        <dbReference type="SAM" id="MobiDB-lite"/>
    </source>
</evidence>
<dbReference type="Gene3D" id="3.10.20.740">
    <property type="match status" value="1"/>
</dbReference>
<dbReference type="InterPro" id="IPR006656">
    <property type="entry name" value="Mopterin_OxRdtase"/>
</dbReference>
<dbReference type="InterPro" id="IPR027467">
    <property type="entry name" value="MopterinOxRdtase_cofactor_BS"/>
</dbReference>
<comment type="similarity">
    <text evidence="3">In the C-terminal section; belongs to the prokaryotic molybdopterin-containing oxidoreductase family.</text>
</comment>
<reference evidence="17 18" key="1">
    <citation type="submission" date="2023-09" db="EMBL/GenBank/DDBJ databases">
        <authorList>
            <person name="Rey-Velasco X."/>
        </authorList>
    </citation>
    <scope>NUCLEOTIDE SEQUENCE [LARGE SCALE GENOMIC DNA]</scope>
    <source>
        <strain evidence="17 18">W345</strain>
    </source>
</reference>
<dbReference type="InterPro" id="IPR006478">
    <property type="entry name" value="Formate_DH_asu"/>
</dbReference>
<dbReference type="Pfam" id="PF00384">
    <property type="entry name" value="Molybdopterin"/>
    <property type="match status" value="1"/>
</dbReference>
<protein>
    <submittedName>
        <fullName evidence="17">Formate dehydrogenase subunit alpha</fullName>
        <ecNumber evidence="17">1.17.1.9</ecNumber>
    </submittedName>
</protein>
<dbReference type="InterPro" id="IPR036010">
    <property type="entry name" value="2Fe-2S_ferredoxin-like_sf"/>
</dbReference>
<dbReference type="EMBL" id="JAVRIC010000018">
    <property type="protein sequence ID" value="MDT0498195.1"/>
    <property type="molecule type" value="Genomic_DNA"/>
</dbReference>
<dbReference type="Pfam" id="PF01568">
    <property type="entry name" value="Molydop_binding"/>
    <property type="match status" value="1"/>
</dbReference>
<dbReference type="InterPro" id="IPR041924">
    <property type="entry name" value="Formate_Dh-H_N"/>
</dbReference>
<dbReference type="CDD" id="cd02753">
    <property type="entry name" value="MopB_Formate-Dh-H"/>
    <property type="match status" value="1"/>
</dbReference>
<evidence type="ECO:0000256" key="2">
    <source>
        <dbReference type="ARBA" id="ARBA00005404"/>
    </source>
</evidence>
<dbReference type="InterPro" id="IPR006963">
    <property type="entry name" value="Mopterin_OxRdtase_4Fe-4S_dom"/>
</dbReference>
<dbReference type="Pfam" id="PF10588">
    <property type="entry name" value="NADH-G_4Fe-4S_3"/>
    <property type="match status" value="1"/>
</dbReference>
<evidence type="ECO:0000256" key="11">
    <source>
        <dbReference type="ARBA" id="ARBA00023014"/>
    </source>
</evidence>
<dbReference type="Pfam" id="PF04879">
    <property type="entry name" value="Molybdop_Fe4S4"/>
    <property type="match status" value="1"/>
</dbReference>
<evidence type="ECO:0000256" key="4">
    <source>
        <dbReference type="ARBA" id="ARBA00022485"/>
    </source>
</evidence>
<evidence type="ECO:0000259" key="13">
    <source>
        <dbReference type="PROSITE" id="PS51085"/>
    </source>
</evidence>
<dbReference type="PROSITE" id="PS00551">
    <property type="entry name" value="MOLYBDOPTERIN_PROK_1"/>
    <property type="match status" value="1"/>
</dbReference>
<dbReference type="InterPro" id="IPR006657">
    <property type="entry name" value="MoPterin_dinucl-bd_dom"/>
</dbReference>
<dbReference type="SUPFAM" id="SSF54862">
    <property type="entry name" value="4Fe-4S ferredoxins"/>
    <property type="match status" value="1"/>
</dbReference>
<keyword evidence="10" id="KW-0408">Iron</keyword>
<dbReference type="InterPro" id="IPR050123">
    <property type="entry name" value="Prok_molybdopt-oxidoreductase"/>
</dbReference>
<feature type="compositionally biased region" description="Basic and acidic residues" evidence="12">
    <location>
        <begin position="973"/>
        <end position="982"/>
    </location>
</feature>
<keyword evidence="7" id="KW-0479">Metal-binding</keyword>
<dbReference type="Pfam" id="PF13510">
    <property type="entry name" value="Fer2_4"/>
    <property type="match status" value="1"/>
</dbReference>
<keyword evidence="4" id="KW-0004">4Fe-4S</keyword>
<evidence type="ECO:0000259" key="16">
    <source>
        <dbReference type="PROSITE" id="PS51839"/>
    </source>
</evidence>
<evidence type="ECO:0000256" key="5">
    <source>
        <dbReference type="ARBA" id="ARBA00022505"/>
    </source>
</evidence>
<organism evidence="17 18">
    <name type="scientific">Banduia mediterranea</name>
    <dbReference type="NCBI Taxonomy" id="3075609"/>
    <lineage>
        <taxon>Bacteria</taxon>
        <taxon>Pseudomonadati</taxon>
        <taxon>Pseudomonadota</taxon>
        <taxon>Gammaproteobacteria</taxon>
        <taxon>Nevskiales</taxon>
        <taxon>Algiphilaceae</taxon>
        <taxon>Banduia</taxon>
    </lineage>
</organism>
<dbReference type="Gene3D" id="2.20.25.90">
    <property type="entry name" value="ADC-like domains"/>
    <property type="match status" value="1"/>
</dbReference>
<dbReference type="InterPro" id="IPR017896">
    <property type="entry name" value="4Fe4S_Fe-S-bd"/>
</dbReference>
<evidence type="ECO:0000259" key="14">
    <source>
        <dbReference type="PROSITE" id="PS51379"/>
    </source>
</evidence>
<keyword evidence="5" id="KW-0500">Molybdenum</keyword>
<dbReference type="Gene3D" id="3.40.50.740">
    <property type="match status" value="1"/>
</dbReference>
<evidence type="ECO:0000256" key="10">
    <source>
        <dbReference type="ARBA" id="ARBA00023004"/>
    </source>
</evidence>
<dbReference type="NCBIfam" id="TIGR01591">
    <property type="entry name" value="Fdh-alpha"/>
    <property type="match status" value="1"/>
</dbReference>
<evidence type="ECO:0000256" key="8">
    <source>
        <dbReference type="ARBA" id="ARBA00022737"/>
    </source>
</evidence>
<dbReference type="PANTHER" id="PTHR43105:SF14">
    <property type="entry name" value="FORMATE DEHYDROGENASE H"/>
    <property type="match status" value="1"/>
</dbReference>
<dbReference type="PANTHER" id="PTHR43105">
    <property type="entry name" value="RESPIRATORY NITRATE REDUCTASE"/>
    <property type="match status" value="1"/>
</dbReference>
<dbReference type="InterPro" id="IPR009010">
    <property type="entry name" value="Asp_de-COase-like_dom_sf"/>
</dbReference>
<dbReference type="Gene3D" id="2.40.40.20">
    <property type="match status" value="1"/>
</dbReference>
<comment type="cofactor">
    <cofactor evidence="1">
        <name>Mo-bis(molybdopterin guanine dinucleotide)</name>
        <dbReference type="ChEBI" id="CHEBI:60539"/>
    </cofactor>
</comment>
<evidence type="ECO:0000313" key="17">
    <source>
        <dbReference type="EMBL" id="MDT0498195.1"/>
    </source>
</evidence>
<keyword evidence="6" id="KW-0001">2Fe-2S</keyword>
<keyword evidence="9 17" id="KW-0560">Oxidoreductase</keyword>
<feature type="region of interest" description="Disordered" evidence="12">
    <location>
        <begin position="948"/>
        <end position="995"/>
    </location>
</feature>
<dbReference type="InterPro" id="IPR019574">
    <property type="entry name" value="NADH_UbQ_OxRdtase_Gsu_4Fe4S-bd"/>
</dbReference>
<dbReference type="Gene3D" id="3.30.70.20">
    <property type="match status" value="1"/>
</dbReference>
<proteinExistence type="inferred from homology"/>
<name>A0ABU2WJY8_9GAMM</name>
<evidence type="ECO:0000256" key="9">
    <source>
        <dbReference type="ARBA" id="ARBA00023002"/>
    </source>
</evidence>
<feature type="domain" description="4Fe-4S ferredoxin-type" evidence="14">
    <location>
        <begin position="184"/>
        <end position="213"/>
    </location>
</feature>
<dbReference type="RefSeq" id="WP_311365559.1">
    <property type="nucleotide sequence ID" value="NZ_JAVRIC010000018.1"/>
</dbReference>
<dbReference type="PROSITE" id="PS51839">
    <property type="entry name" value="4FE4S_HC3"/>
    <property type="match status" value="1"/>
</dbReference>
<dbReference type="PROSITE" id="PS00198">
    <property type="entry name" value="4FE4S_FER_1"/>
    <property type="match status" value="1"/>
</dbReference>
<comment type="similarity">
    <text evidence="2">Belongs to the complex I 75 kDa subunit family.</text>
</comment>
<dbReference type="GO" id="GO:0008863">
    <property type="term" value="F:formate dehydrogenase (NAD+) activity"/>
    <property type="evidence" value="ECO:0007669"/>
    <property type="project" value="UniProtKB-EC"/>
</dbReference>
<feature type="domain" description="4Fe-4S His(Cys)3-ligated-type" evidence="16">
    <location>
        <begin position="81"/>
        <end position="121"/>
    </location>
</feature>
<dbReference type="Pfam" id="PF12838">
    <property type="entry name" value="Fer4_7"/>
    <property type="match status" value="1"/>
</dbReference>
<evidence type="ECO:0000256" key="1">
    <source>
        <dbReference type="ARBA" id="ARBA00001942"/>
    </source>
</evidence>
<evidence type="ECO:0000256" key="7">
    <source>
        <dbReference type="ARBA" id="ARBA00022723"/>
    </source>
</evidence>
<dbReference type="SUPFAM" id="SSF53706">
    <property type="entry name" value="Formate dehydrogenase/DMSO reductase, domains 1-3"/>
    <property type="match status" value="1"/>
</dbReference>
<dbReference type="SMART" id="SM00926">
    <property type="entry name" value="Molybdop_Fe4S4"/>
    <property type="match status" value="1"/>
</dbReference>